<dbReference type="InterPro" id="IPR052403">
    <property type="entry name" value="LINC-complex_assoc"/>
</dbReference>
<feature type="compositionally biased region" description="Basic and acidic residues" evidence="10">
    <location>
        <begin position="687"/>
        <end position="719"/>
    </location>
</feature>
<dbReference type="FunFam" id="1.10.418.10:FF:000063">
    <property type="entry name" value="Calmin"/>
    <property type="match status" value="1"/>
</dbReference>
<evidence type="ECO:0000256" key="6">
    <source>
        <dbReference type="ARBA" id="ARBA00023136"/>
    </source>
</evidence>
<evidence type="ECO:0000256" key="5">
    <source>
        <dbReference type="ARBA" id="ARBA00022989"/>
    </source>
</evidence>
<name>A0AAV1GJX0_XYRNO</name>
<dbReference type="AlphaFoldDB" id="A0AAV1GJX0"/>
<organism evidence="12 13">
    <name type="scientific">Xyrichtys novacula</name>
    <name type="common">Pearly razorfish</name>
    <name type="synonym">Hemipteronotus novacula</name>
    <dbReference type="NCBI Taxonomy" id="13765"/>
    <lineage>
        <taxon>Eukaryota</taxon>
        <taxon>Metazoa</taxon>
        <taxon>Chordata</taxon>
        <taxon>Craniata</taxon>
        <taxon>Vertebrata</taxon>
        <taxon>Euteleostomi</taxon>
        <taxon>Actinopterygii</taxon>
        <taxon>Neopterygii</taxon>
        <taxon>Teleostei</taxon>
        <taxon>Neoteleostei</taxon>
        <taxon>Acanthomorphata</taxon>
        <taxon>Eupercaria</taxon>
        <taxon>Labriformes</taxon>
        <taxon>Labridae</taxon>
        <taxon>Xyrichtys</taxon>
    </lineage>
</organism>
<accession>A0AAV1GJX0</accession>
<sequence length="1169" mass="130600">MAGHEWEDWFEREEFIGQISDMRVQNLQVEREVVQKRTFTRWMNLHLEKCDPPIEVQDLFRDIQDGHILMVLLEELSGCKLLHGFKKSTHRIFRLNNIAKVLSFLEERNVKLVSIDASDVADGNSSIILGLIWNIILFFQIKELTGNIRSQFPSSSSLSSIPTSSDSDASYCSTPSDEKQTASSAMRDHSKAIKKLLQWVQKRTRKYGVAVQDFGRSWTSGLAFLAVIKSIDSSLVDMRKALLRTARENLEDAFRIAHYSLGIPRLLEAEDVTINAIDEQSIIIYVSQFLEHFPGNQEDEHCQLTERSVSMCRLNYGDANSEYMRNSTSRSRVRERSYMFERDFAQPPPKILISSMSEDRSSKSLSYRVAAARSWSSEDILADTEELSRSEVKDKHKKLSNEASTNSASNHQQLTYSQSPSSSLVPESFNTESAIGDSAISSPDSWVESELGVTPEKFSESCSDGSLCDSGTAWDIYRATPVEITTMDDVVPLIEDKTPDEQSITESYIDEEIYSLSSMESTLKKGGERKQEEVKKEGEAKAKKTHQEEEQVTNDSRAETENEPYSKQIDMDQLLKEQEQFPVPCNVKTPVNPDFPENDKTSLPNPIKSHKTTTDFPGIREDQSEQSSAEDKTHKEADCEEKTEDINEVTQNQKVQINGMTKSWNVKSKSEEVKVETECVKTESTSEETKEKVEEQSEVLKEEDGGVVKTEDKASEKVLSDSPETPYVVNLDRASETGLTPAINIPVISVSSEPEEQEAAKTCDKERQDPVTKDKHMSGSAVTEDASIPQNPDEWNHNSNTNEDQKHAETSSGLESANAKPPTDVGDLEGTSEHKSSDSDVCPADTKEQEPQNHEPQTHPFEKDLVDLRSSADFKPEPVNKGQEANLTDQPSGLQGKLIDVSLGSKTPPTQQTTSDGVSSKPDGLTGTSYGERGNTSKDTDLFSADLNRNSPTNDLLGDPVEPMDLFYPDKEDPMFTEPPDSEIESWPSVLSVSALQPAPASETLSDDQPLILLEQDIGIRVDTINNNDKSIPLINLETSSPPMSPDCCLLKKEGLWGGDVPADCSDLHENEDLSPNTEPERTDSKSSIRPDEVKTPPVLRHRKGARLSESLGQTAAGVRDPEDRDSAVWWADGCWELYLLLVLWLLLYCFWLLPQMDLKTLPSVLLNL</sequence>
<keyword evidence="3" id="KW-0812">Transmembrane</keyword>
<dbReference type="GO" id="GO:0034993">
    <property type="term" value="C:meiotic nuclear membrane microtubule tethering complex"/>
    <property type="evidence" value="ECO:0007669"/>
    <property type="project" value="TreeGrafter"/>
</dbReference>
<dbReference type="FunFam" id="1.10.418.10:FF:000057">
    <property type="entry name" value="Calmin"/>
    <property type="match status" value="1"/>
</dbReference>
<feature type="compositionally biased region" description="Acidic residues" evidence="10">
    <location>
        <begin position="638"/>
        <end position="647"/>
    </location>
</feature>
<feature type="compositionally biased region" description="Basic and acidic residues" evidence="10">
    <location>
        <begin position="1079"/>
        <end position="1095"/>
    </location>
</feature>
<feature type="region of interest" description="Disordered" evidence="10">
    <location>
        <begin position="152"/>
        <end position="187"/>
    </location>
</feature>
<feature type="region of interest" description="Disordered" evidence="10">
    <location>
        <begin position="667"/>
        <end position="723"/>
    </location>
</feature>
<feature type="compositionally biased region" description="Basic and acidic residues" evidence="10">
    <location>
        <begin position="522"/>
        <end position="549"/>
    </location>
</feature>
<dbReference type="Gene3D" id="1.10.418.10">
    <property type="entry name" value="Calponin-like domain"/>
    <property type="match status" value="2"/>
</dbReference>
<dbReference type="GO" id="GO:0051015">
    <property type="term" value="F:actin filament binding"/>
    <property type="evidence" value="ECO:0007669"/>
    <property type="project" value="TreeGrafter"/>
</dbReference>
<evidence type="ECO:0000256" key="9">
    <source>
        <dbReference type="ARBA" id="ARBA00082870"/>
    </source>
</evidence>
<dbReference type="PROSITE" id="PS00020">
    <property type="entry name" value="ACTININ_2"/>
    <property type="match status" value="1"/>
</dbReference>
<dbReference type="InterPro" id="IPR001715">
    <property type="entry name" value="CH_dom"/>
</dbReference>
<keyword evidence="7" id="KW-0009">Actin-binding</keyword>
<comment type="subcellular location">
    <subcellularLocation>
        <location evidence="1">Membrane</location>
        <topology evidence="1">Single-pass type IV membrane protein</topology>
    </subcellularLocation>
</comment>
<gene>
    <name evidence="12" type="ORF">XNOV1_A001783</name>
</gene>
<feature type="compositionally biased region" description="Basic and acidic residues" evidence="10">
    <location>
        <begin position="668"/>
        <end position="681"/>
    </location>
</feature>
<dbReference type="InterPro" id="IPR001589">
    <property type="entry name" value="Actinin_actin-bd_CS"/>
</dbReference>
<feature type="compositionally biased region" description="Polar residues" evidence="10">
    <location>
        <begin position="904"/>
        <end position="918"/>
    </location>
</feature>
<dbReference type="PROSITE" id="PS00019">
    <property type="entry name" value="ACTININ_1"/>
    <property type="match status" value="1"/>
</dbReference>
<feature type="compositionally biased region" description="Low complexity" evidence="10">
    <location>
        <begin position="152"/>
        <end position="170"/>
    </location>
</feature>
<dbReference type="PANTHER" id="PTHR47535:SF9">
    <property type="entry name" value="CALPONIN-HOMOLOGY (CH) DOMAIN-CONTAINING PROTEIN"/>
    <property type="match status" value="1"/>
</dbReference>
<dbReference type="Proteomes" id="UP001178508">
    <property type="component" value="Chromosome 15"/>
</dbReference>
<feature type="compositionally biased region" description="Polar residues" evidence="10">
    <location>
        <begin position="883"/>
        <end position="893"/>
    </location>
</feature>
<dbReference type="SMART" id="SM00033">
    <property type="entry name" value="CH"/>
    <property type="match status" value="2"/>
</dbReference>
<evidence type="ECO:0000259" key="11">
    <source>
        <dbReference type="PROSITE" id="PS50021"/>
    </source>
</evidence>
<feature type="compositionally biased region" description="Basic and acidic residues" evidence="10">
    <location>
        <begin position="845"/>
        <end position="878"/>
    </location>
</feature>
<evidence type="ECO:0000256" key="8">
    <source>
        <dbReference type="ARBA" id="ARBA00070333"/>
    </source>
</evidence>
<feature type="domain" description="Calponin-homology (CH)" evidence="11">
    <location>
        <begin position="190"/>
        <end position="294"/>
    </location>
</feature>
<evidence type="ECO:0000256" key="3">
    <source>
        <dbReference type="ARBA" id="ARBA00022692"/>
    </source>
</evidence>
<feature type="compositionally biased region" description="Low complexity" evidence="10">
    <location>
        <begin position="417"/>
        <end position="428"/>
    </location>
</feature>
<dbReference type="Pfam" id="PF00307">
    <property type="entry name" value="CH"/>
    <property type="match status" value="2"/>
</dbReference>
<evidence type="ECO:0000256" key="4">
    <source>
        <dbReference type="ARBA" id="ARBA00022737"/>
    </source>
</evidence>
<keyword evidence="13" id="KW-1185">Reference proteome</keyword>
<feature type="region of interest" description="Disordered" evidence="10">
    <location>
        <begin position="1067"/>
        <end position="1096"/>
    </location>
</feature>
<dbReference type="SUPFAM" id="SSF47576">
    <property type="entry name" value="Calponin-homology domain, CH-domain"/>
    <property type="match status" value="1"/>
</dbReference>
<dbReference type="GO" id="GO:0005640">
    <property type="term" value="C:nuclear outer membrane"/>
    <property type="evidence" value="ECO:0007669"/>
    <property type="project" value="TreeGrafter"/>
</dbReference>
<dbReference type="InterPro" id="IPR036872">
    <property type="entry name" value="CH_dom_sf"/>
</dbReference>
<reference evidence="12" key="1">
    <citation type="submission" date="2023-08" db="EMBL/GenBank/DDBJ databases">
        <authorList>
            <person name="Alioto T."/>
            <person name="Alioto T."/>
            <person name="Gomez Garrido J."/>
        </authorList>
    </citation>
    <scope>NUCLEOTIDE SEQUENCE</scope>
</reference>
<keyword evidence="5" id="KW-1133">Transmembrane helix</keyword>
<feature type="compositionally biased region" description="Basic and acidic residues" evidence="10">
    <location>
        <begin position="569"/>
        <end position="579"/>
    </location>
</feature>
<keyword evidence="6" id="KW-0472">Membrane</keyword>
<keyword evidence="2" id="KW-0597">Phosphoprotein</keyword>
<feature type="domain" description="Calponin-homology (CH)" evidence="11">
    <location>
        <begin position="33"/>
        <end position="140"/>
    </location>
</feature>
<feature type="region of interest" description="Disordered" evidence="10">
    <location>
        <begin position="745"/>
        <end position="984"/>
    </location>
</feature>
<protein>
    <recommendedName>
        <fullName evidence="8">Calmin</fullName>
    </recommendedName>
    <alternativeName>
        <fullName evidence="9">Calponin-like transmembrane domain protein</fullName>
    </alternativeName>
</protein>
<proteinExistence type="predicted"/>
<evidence type="ECO:0000313" key="13">
    <source>
        <dbReference type="Proteomes" id="UP001178508"/>
    </source>
</evidence>
<evidence type="ECO:0000256" key="7">
    <source>
        <dbReference type="ARBA" id="ARBA00023203"/>
    </source>
</evidence>
<feature type="compositionally biased region" description="Basic and acidic residues" evidence="10">
    <location>
        <begin position="758"/>
        <end position="777"/>
    </location>
</feature>
<dbReference type="EMBL" id="OY660878">
    <property type="protein sequence ID" value="CAJ1074317.1"/>
    <property type="molecule type" value="Genomic_DNA"/>
</dbReference>
<feature type="region of interest" description="Disordered" evidence="10">
    <location>
        <begin position="385"/>
        <end position="428"/>
    </location>
</feature>
<dbReference type="GO" id="GO:0005737">
    <property type="term" value="C:cytoplasm"/>
    <property type="evidence" value="ECO:0007669"/>
    <property type="project" value="TreeGrafter"/>
</dbReference>
<dbReference type="PROSITE" id="PS50021">
    <property type="entry name" value="CH"/>
    <property type="match status" value="2"/>
</dbReference>
<dbReference type="PANTHER" id="PTHR47535">
    <property type="entry name" value="MUSCLE-SPECIFIC PROTEIN 300 KDA, ISOFORM G"/>
    <property type="match status" value="1"/>
</dbReference>
<feature type="compositionally biased region" description="Polar residues" evidence="10">
    <location>
        <begin position="401"/>
        <end position="416"/>
    </location>
</feature>
<dbReference type="GO" id="GO:0007097">
    <property type="term" value="P:nuclear migration"/>
    <property type="evidence" value="ECO:0007669"/>
    <property type="project" value="TreeGrafter"/>
</dbReference>
<feature type="region of interest" description="Disordered" evidence="10">
    <location>
        <begin position="519"/>
        <end position="654"/>
    </location>
</feature>
<evidence type="ECO:0000313" key="12">
    <source>
        <dbReference type="EMBL" id="CAJ1074317.1"/>
    </source>
</evidence>
<evidence type="ECO:0000256" key="2">
    <source>
        <dbReference type="ARBA" id="ARBA00022553"/>
    </source>
</evidence>
<feature type="compositionally biased region" description="Basic and acidic residues" evidence="10">
    <location>
        <begin position="618"/>
        <end position="637"/>
    </location>
</feature>
<evidence type="ECO:0000256" key="1">
    <source>
        <dbReference type="ARBA" id="ARBA00004211"/>
    </source>
</evidence>
<keyword evidence="4" id="KW-0677">Repeat</keyword>
<evidence type="ECO:0000256" key="10">
    <source>
        <dbReference type="SAM" id="MobiDB-lite"/>
    </source>
</evidence>
<feature type="compositionally biased region" description="Basic and acidic residues" evidence="10">
    <location>
        <begin position="176"/>
        <end position="187"/>
    </location>
</feature>